<evidence type="ECO:0000313" key="1">
    <source>
        <dbReference type="EMBL" id="RCS31428.1"/>
    </source>
</evidence>
<dbReference type="Proteomes" id="UP000252387">
    <property type="component" value="Unassembled WGS sequence"/>
</dbReference>
<proteinExistence type="predicted"/>
<name>A0A368KJU2_9GAMM</name>
<sequence length="124" mass="13726">MEYQLTVVRVGFGGNSGNGKYFYTYSHDPIHLVGMKKGLKMHFSLSSDTPADFKICQGVGTGFAWDQIIDPQVSKDGRSVKFTNKNDKHCSFNIGIIVHDPINSEFIVCDPEVVNVPDPQPAAY</sequence>
<accession>A0A368KJU2</accession>
<dbReference type="AlphaFoldDB" id="A0A368KJU2"/>
<reference evidence="1 2" key="1">
    <citation type="submission" date="2018-05" db="EMBL/GenBank/DDBJ databases">
        <title>Draft genome sequence of Rhodanobacter denitrificans Yn1 isolated from gold copper mine.</title>
        <authorList>
            <person name="Yang N."/>
            <person name="Mazhar H.S."/>
            <person name="Rensing C."/>
        </authorList>
    </citation>
    <scope>NUCLEOTIDE SEQUENCE [LARGE SCALE GENOMIC DNA]</scope>
    <source>
        <strain evidence="1 2">Yn1</strain>
    </source>
</reference>
<organism evidence="1 2">
    <name type="scientific">Rhodanobacter denitrificans</name>
    <dbReference type="NCBI Taxonomy" id="666685"/>
    <lineage>
        <taxon>Bacteria</taxon>
        <taxon>Pseudomonadati</taxon>
        <taxon>Pseudomonadota</taxon>
        <taxon>Gammaproteobacteria</taxon>
        <taxon>Lysobacterales</taxon>
        <taxon>Rhodanobacteraceae</taxon>
        <taxon>Rhodanobacter</taxon>
    </lineage>
</organism>
<evidence type="ECO:0000313" key="2">
    <source>
        <dbReference type="Proteomes" id="UP000252387"/>
    </source>
</evidence>
<keyword evidence="2" id="KW-1185">Reference proteome</keyword>
<gene>
    <name evidence="1" type="ORF">DEO45_01775</name>
</gene>
<comment type="caution">
    <text evidence="1">The sequence shown here is derived from an EMBL/GenBank/DDBJ whole genome shotgun (WGS) entry which is preliminary data.</text>
</comment>
<protein>
    <submittedName>
        <fullName evidence="1">Uncharacterized protein</fullName>
    </submittedName>
</protein>
<dbReference type="EMBL" id="QFWQ01000002">
    <property type="protein sequence ID" value="RCS31428.1"/>
    <property type="molecule type" value="Genomic_DNA"/>
</dbReference>